<evidence type="ECO:0000256" key="5">
    <source>
        <dbReference type="SAM" id="MobiDB-lite"/>
    </source>
</evidence>
<dbReference type="Proteomes" id="UP000799440">
    <property type="component" value="Unassembled WGS sequence"/>
</dbReference>
<dbReference type="GO" id="GO:0015031">
    <property type="term" value="P:protein transport"/>
    <property type="evidence" value="ECO:0007669"/>
    <property type="project" value="UniProtKB-KW"/>
</dbReference>
<organism evidence="7 8">
    <name type="scientific">Sporormia fimetaria CBS 119925</name>
    <dbReference type="NCBI Taxonomy" id="1340428"/>
    <lineage>
        <taxon>Eukaryota</taxon>
        <taxon>Fungi</taxon>
        <taxon>Dikarya</taxon>
        <taxon>Ascomycota</taxon>
        <taxon>Pezizomycotina</taxon>
        <taxon>Dothideomycetes</taxon>
        <taxon>Pleosporomycetidae</taxon>
        <taxon>Pleosporales</taxon>
        <taxon>Sporormiaceae</taxon>
        <taxon>Sporormia</taxon>
    </lineage>
</organism>
<feature type="compositionally biased region" description="Basic and acidic residues" evidence="5">
    <location>
        <begin position="288"/>
        <end position="297"/>
    </location>
</feature>
<accession>A0A6A6V0C2</accession>
<dbReference type="GO" id="GO:0006914">
    <property type="term" value="P:autophagy"/>
    <property type="evidence" value="ECO:0007669"/>
    <property type="project" value="TreeGrafter"/>
</dbReference>
<evidence type="ECO:0000256" key="3">
    <source>
        <dbReference type="ARBA" id="ARBA00022490"/>
    </source>
</evidence>
<feature type="compositionally biased region" description="Low complexity" evidence="5">
    <location>
        <begin position="235"/>
        <end position="247"/>
    </location>
</feature>
<dbReference type="OrthoDB" id="5325112at2759"/>
<dbReference type="InterPro" id="IPR032914">
    <property type="entry name" value="Vam6/VPS39/TRAP1"/>
</dbReference>
<feature type="domain" description="CNH" evidence="6">
    <location>
        <begin position="31"/>
        <end position="429"/>
    </location>
</feature>
<name>A0A6A6V0C2_9PLEO</name>
<evidence type="ECO:0000256" key="2">
    <source>
        <dbReference type="ARBA" id="ARBA00022448"/>
    </source>
</evidence>
<reference evidence="7" key="1">
    <citation type="journal article" date="2020" name="Stud. Mycol.">
        <title>101 Dothideomycetes genomes: a test case for predicting lifestyles and emergence of pathogens.</title>
        <authorList>
            <person name="Haridas S."/>
            <person name="Albert R."/>
            <person name="Binder M."/>
            <person name="Bloem J."/>
            <person name="Labutti K."/>
            <person name="Salamov A."/>
            <person name="Andreopoulos B."/>
            <person name="Baker S."/>
            <person name="Barry K."/>
            <person name="Bills G."/>
            <person name="Bluhm B."/>
            <person name="Cannon C."/>
            <person name="Castanera R."/>
            <person name="Culley D."/>
            <person name="Daum C."/>
            <person name="Ezra D."/>
            <person name="Gonzalez J."/>
            <person name="Henrissat B."/>
            <person name="Kuo A."/>
            <person name="Liang C."/>
            <person name="Lipzen A."/>
            <person name="Lutzoni F."/>
            <person name="Magnuson J."/>
            <person name="Mondo S."/>
            <person name="Nolan M."/>
            <person name="Ohm R."/>
            <person name="Pangilinan J."/>
            <person name="Park H.-J."/>
            <person name="Ramirez L."/>
            <person name="Alfaro M."/>
            <person name="Sun H."/>
            <person name="Tritt A."/>
            <person name="Yoshinaga Y."/>
            <person name="Zwiers L.-H."/>
            <person name="Turgeon B."/>
            <person name="Goodwin S."/>
            <person name="Spatafora J."/>
            <person name="Crous P."/>
            <person name="Grigoriev I."/>
        </authorList>
    </citation>
    <scope>NUCLEOTIDE SEQUENCE</scope>
    <source>
        <strain evidence="7">CBS 119925</strain>
    </source>
</reference>
<evidence type="ECO:0000313" key="7">
    <source>
        <dbReference type="EMBL" id="KAF2743978.1"/>
    </source>
</evidence>
<keyword evidence="2" id="KW-0813">Transport</keyword>
<dbReference type="InterPro" id="IPR001180">
    <property type="entry name" value="CNH_dom"/>
</dbReference>
<keyword evidence="4" id="KW-0653">Protein transport</keyword>
<dbReference type="GO" id="GO:0005737">
    <property type="term" value="C:cytoplasm"/>
    <property type="evidence" value="ECO:0007669"/>
    <property type="project" value="UniProtKB-SubCell"/>
</dbReference>
<dbReference type="EMBL" id="MU006592">
    <property type="protein sequence ID" value="KAF2743978.1"/>
    <property type="molecule type" value="Genomic_DNA"/>
</dbReference>
<keyword evidence="3" id="KW-0963">Cytoplasm</keyword>
<dbReference type="GO" id="GO:0034058">
    <property type="term" value="P:endosomal vesicle fusion"/>
    <property type="evidence" value="ECO:0007669"/>
    <property type="project" value="TreeGrafter"/>
</dbReference>
<dbReference type="GO" id="GO:0016020">
    <property type="term" value="C:membrane"/>
    <property type="evidence" value="ECO:0007669"/>
    <property type="project" value="TreeGrafter"/>
</dbReference>
<keyword evidence="8" id="KW-1185">Reference proteome</keyword>
<evidence type="ECO:0000259" key="6">
    <source>
        <dbReference type="PROSITE" id="PS50219"/>
    </source>
</evidence>
<protein>
    <submittedName>
        <fullName evidence="7">TGF beta receptor associated protein-like protein 1</fullName>
    </submittedName>
</protein>
<dbReference type="AlphaFoldDB" id="A0A6A6V0C2"/>
<proteinExistence type="predicted"/>
<sequence length="1142" mass="126432">MAQASQSAPRPPLDDGAYIIRKLATDLPLADDHITCIEVWNGNLYVGTSAAEILHFVLLPPEPDDDSGTPTAILASRLEPPHSGARDDGVQQILLLPKVSKALVLCNNTLSFYSLPELSLDSTTKPLTCSWVGGVDLNALDDDHQDGVVVMLGLKSKLRLIRISEDVRPQSLRTIEYGGCLNSVRRDTFSCAADPHSYALLDLDRQQKIGLFPISSLDEDAGEIGGAAENIASTHHASSRSVSSASVQPFTAGERGHVRSSSLGIFGGGGDDLQRTESPGPFSRSPARVRDSQHPERTSSLPRANSPAPEKPLPVPPSEASKKQESSSQNFVPLKPLIASPSPNEFLLAVGTTSTEPGVGMFVNLDGDVCRGSIQFSTYPEALVVDGKGVSLAASMGPEPDAEEGYVLAVVHRQTQNGQERGVEVQRWDVDAGEGEASKEWLNLHSLGEDQATAGLGMRTVVEDGDLTLPEIGHKLSVKRIRVPLSESSLSAENGKQPSRQDKADMEFTQRLSKCQTRHVLWGRNSVWWIVRNPMVIQFDSRLLEAQSTSTGDGVRIQPIRREIEMVLGNIRGLEPRSETEYLSLVYIRQKASVLLFIDLILRSSTNIIIFENEKRITEQALVEGEIDPRVILCLLPVLNSEVVQGPDGIQISGGIVTLIEQFLEQNNPSALPATVNGPFGDNLLHLVKRYLSFWKKRRGMASVTNDPYVFQSVDAALLHILLLLDQNTGSVGTSSPLRAELYELVDNEVECFSRAIELLEQFKRLYVLSRFYQRNSPASAKASKVLATWKRILEGETDEGGEFVDGETELRKYLTRIRDRALVEEYGTWLADRNPKLGVQVFADDKSRVKFSPTDAVALLKKKAPGAVKEYLEYLVFGKKHVEYVNELIVFYLDIVITALEGSRSAKDTLLQTYETYRALSAPKPSYRQFITDNKLDEEWWHSRLRLLQLLGSNLPATASYNVSSILTRLEPYEQELVPEMIILNGRQGRHEQAIRLLTHGLKDFDTAINYCLLGGSSIFRPPGYVPQNEIADQEEQARLFSFLLQECLRLDDISERILMTGELLQRFSGWFDVVKVLEMIPDEWSVDIVGEFLINALRRLVRERAETGIAKALNGSQNLQTSVELADKMVEVGPTVEKVI</sequence>
<dbReference type="PROSITE" id="PS50219">
    <property type="entry name" value="CNH"/>
    <property type="match status" value="1"/>
</dbReference>
<evidence type="ECO:0000256" key="4">
    <source>
        <dbReference type="ARBA" id="ARBA00022927"/>
    </source>
</evidence>
<keyword evidence="7" id="KW-0675">Receptor</keyword>
<gene>
    <name evidence="7" type="ORF">M011DRAFT_461230</name>
</gene>
<comment type="subcellular location">
    <subcellularLocation>
        <location evidence="1">Cytoplasm</location>
    </subcellularLocation>
</comment>
<feature type="region of interest" description="Disordered" evidence="5">
    <location>
        <begin position="235"/>
        <end position="329"/>
    </location>
</feature>
<dbReference type="PANTHER" id="PTHR12894:SF27">
    <property type="entry name" value="TRANSFORMING GROWTH FACTOR-BETA RECEPTOR-ASSOCIATED PROTEIN 1"/>
    <property type="match status" value="1"/>
</dbReference>
<dbReference type="PANTHER" id="PTHR12894">
    <property type="entry name" value="CNH DOMAIN CONTAINING"/>
    <property type="match status" value="1"/>
</dbReference>
<evidence type="ECO:0000256" key="1">
    <source>
        <dbReference type="ARBA" id="ARBA00004496"/>
    </source>
</evidence>
<evidence type="ECO:0000313" key="8">
    <source>
        <dbReference type="Proteomes" id="UP000799440"/>
    </source>
</evidence>